<protein>
    <submittedName>
        <fullName evidence="2">Uncharacterized protein</fullName>
    </submittedName>
</protein>
<dbReference type="Proteomes" id="UP000821853">
    <property type="component" value="Chromosome 4"/>
</dbReference>
<reference evidence="2 3" key="1">
    <citation type="journal article" date="2020" name="Cell">
        <title>Large-Scale Comparative Analyses of Tick Genomes Elucidate Their Genetic Diversity and Vector Capacities.</title>
        <authorList>
            <consortium name="Tick Genome and Microbiome Consortium (TIGMIC)"/>
            <person name="Jia N."/>
            <person name="Wang J."/>
            <person name="Shi W."/>
            <person name="Du L."/>
            <person name="Sun Y."/>
            <person name="Zhan W."/>
            <person name="Jiang J.F."/>
            <person name="Wang Q."/>
            <person name="Zhang B."/>
            <person name="Ji P."/>
            <person name="Bell-Sakyi L."/>
            <person name="Cui X.M."/>
            <person name="Yuan T.T."/>
            <person name="Jiang B.G."/>
            <person name="Yang W.F."/>
            <person name="Lam T.T."/>
            <person name="Chang Q.C."/>
            <person name="Ding S.J."/>
            <person name="Wang X.J."/>
            <person name="Zhu J.G."/>
            <person name="Ruan X.D."/>
            <person name="Zhao L."/>
            <person name="Wei J.T."/>
            <person name="Ye R.Z."/>
            <person name="Que T.C."/>
            <person name="Du C.H."/>
            <person name="Zhou Y.H."/>
            <person name="Cheng J.X."/>
            <person name="Dai P.F."/>
            <person name="Guo W.B."/>
            <person name="Han X.H."/>
            <person name="Huang E.J."/>
            <person name="Li L.F."/>
            <person name="Wei W."/>
            <person name="Gao Y.C."/>
            <person name="Liu J.Z."/>
            <person name="Shao H.Z."/>
            <person name="Wang X."/>
            <person name="Wang C.C."/>
            <person name="Yang T.C."/>
            <person name="Huo Q.B."/>
            <person name="Li W."/>
            <person name="Chen H.Y."/>
            <person name="Chen S.E."/>
            <person name="Zhou L.G."/>
            <person name="Ni X.B."/>
            <person name="Tian J.H."/>
            <person name="Sheng Y."/>
            <person name="Liu T."/>
            <person name="Pan Y.S."/>
            <person name="Xia L.Y."/>
            <person name="Li J."/>
            <person name="Zhao F."/>
            <person name="Cao W.C."/>
        </authorList>
    </citation>
    <scope>NUCLEOTIDE SEQUENCE [LARGE SCALE GENOMIC DNA]</scope>
    <source>
        <strain evidence="2">HaeL-2018</strain>
    </source>
</reference>
<comment type="caution">
    <text evidence="2">The sequence shown here is derived from an EMBL/GenBank/DDBJ whole genome shotgun (WGS) entry which is preliminary data.</text>
</comment>
<evidence type="ECO:0000313" key="2">
    <source>
        <dbReference type="EMBL" id="KAH9373074.1"/>
    </source>
</evidence>
<feature type="region of interest" description="Disordered" evidence="1">
    <location>
        <begin position="1"/>
        <end position="44"/>
    </location>
</feature>
<gene>
    <name evidence="2" type="ORF">HPB48_012119</name>
</gene>
<evidence type="ECO:0000256" key="1">
    <source>
        <dbReference type="SAM" id="MobiDB-lite"/>
    </source>
</evidence>
<name>A0A9J6GCG1_HAELO</name>
<evidence type="ECO:0000313" key="3">
    <source>
        <dbReference type="Proteomes" id="UP000821853"/>
    </source>
</evidence>
<proteinExistence type="predicted"/>
<sequence>MQVMSNSARRQNKENTSATEQPLDSIPKTSTLKRRREESRPNPLPLLEADYKLVMRPKNGLGLGSVSPALLAESILNTARLSWSDAEIRGRIDATQNILTVITPREQAARALSQITQLNFQGRVHPVSLYGLSPYGSCERVIHGIPTHYTMEQVLEDIRPPGYQFLSFRRLGMSGSVLVTIQGHKVSFYIYCKGVEMKCFIYKKTIPCCTNCDFTGYRADVCVNVGISACERCGVRDPSPDHPCDPKCDLCNGKHITACRECPKRFREP</sequence>
<dbReference type="AlphaFoldDB" id="A0A9J6GCG1"/>
<accession>A0A9J6GCG1</accession>
<dbReference type="VEuPathDB" id="VectorBase:HLOH_043889"/>
<dbReference type="EMBL" id="JABSTR010000006">
    <property type="protein sequence ID" value="KAH9373074.1"/>
    <property type="molecule type" value="Genomic_DNA"/>
</dbReference>
<feature type="compositionally biased region" description="Polar residues" evidence="1">
    <location>
        <begin position="1"/>
        <end position="30"/>
    </location>
</feature>
<organism evidence="2 3">
    <name type="scientific">Haemaphysalis longicornis</name>
    <name type="common">Bush tick</name>
    <dbReference type="NCBI Taxonomy" id="44386"/>
    <lineage>
        <taxon>Eukaryota</taxon>
        <taxon>Metazoa</taxon>
        <taxon>Ecdysozoa</taxon>
        <taxon>Arthropoda</taxon>
        <taxon>Chelicerata</taxon>
        <taxon>Arachnida</taxon>
        <taxon>Acari</taxon>
        <taxon>Parasitiformes</taxon>
        <taxon>Ixodida</taxon>
        <taxon>Ixodoidea</taxon>
        <taxon>Ixodidae</taxon>
        <taxon>Haemaphysalinae</taxon>
        <taxon>Haemaphysalis</taxon>
    </lineage>
</organism>
<keyword evidence="3" id="KW-1185">Reference proteome</keyword>